<evidence type="ECO:0000313" key="2">
    <source>
        <dbReference type="Proteomes" id="UP000694888"/>
    </source>
</evidence>
<feature type="region of interest" description="Disordered" evidence="1">
    <location>
        <begin position="557"/>
        <end position="577"/>
    </location>
</feature>
<reference evidence="3" key="1">
    <citation type="submission" date="2025-08" db="UniProtKB">
        <authorList>
            <consortium name="RefSeq"/>
        </authorList>
    </citation>
    <scope>IDENTIFICATION</scope>
</reference>
<feature type="region of interest" description="Disordered" evidence="1">
    <location>
        <begin position="600"/>
        <end position="775"/>
    </location>
</feature>
<evidence type="ECO:0000313" key="3">
    <source>
        <dbReference type="RefSeq" id="XP_035824572.1"/>
    </source>
</evidence>
<gene>
    <name evidence="3" type="primary">LOC101852394</name>
</gene>
<name>A0ABM1VQ80_APLCA</name>
<feature type="region of interest" description="Disordered" evidence="1">
    <location>
        <begin position="140"/>
        <end position="164"/>
    </location>
</feature>
<sequence>MKTKTTGKHRAVSQDILSFRRHRIFRSDNGARARIRTVNFSTKAMKPGTGRVQTVELPLSPEHGTSELPVTSSLDPTNNTNRLGSLLHPEQKKVPQTSTTTNTNTSSLFNGSIKGHLTVTASRKQPAHLELFGMRMEAPTSRRRDLSSPTWTSSSFSMNEDTRKSKLSQNKVQAVEIAAVNPSAVFQSSEVTTSFVSTYSDMQSRRSSSTGSYLSSQSFHPNVSLSGMHHSFDEDSSHDLNATNVPIGKMYRDSKSIHPTQQSFRELCDLEECSSYSSLLTKDPTASPYLGTTQNRWELNVPESSIFDFPTICNTERNQQCELPMIDDCISDADQGLPRRLLFHVDEGNSGNISVSSPFREVPRPDSFCSPTSFFTLPFDTSSIHHGITQTRISNDNNMQLMTQNHNDFFDSPCQNAYDPTEGLERNFSNSVPTFSLAGRNSFPSSVVKPSSYFFSPILSEPNPTFCHANFPILSKSPEKDLCTDQARGSKLNQDKCAVSAVCLNNGHAGIRQGLQNHQDRLVPVMFGGQSPFSGDVPPTQDAPSLVTSCGCLGSTDQCGQTDPPRRRPDARQTMTREQSMTCLTSSWCSMPPCPSLPRQTTRCSQWDTPAPQTSAGATHTSEEWPVPNQENSERGPKVKDQTTVAQTADRDRLSPNLPATTTTTYHTWVAPSSGCKKTPTPTVSLFPPRCSQTPVGREPEQTEPVLPHKNASFQDKNYFSGNNDSSLSNNDKESLPKDSMEGQDRTILHDKKKTDEAKQSQLHPAINERKDEDQGAQSLGNCVFQSCGDAFVSPRNVRGTTFTAKIDQKENRDPMYKAEVSKYGRVSCSTQTTPKLLVDASCGTLLPFKKRAIMKHASHNTDMDEAFVCGAGGKNYSLRSRSNKRDD</sequence>
<feature type="compositionally biased region" description="Polar residues" evidence="1">
    <location>
        <begin position="600"/>
        <end position="620"/>
    </location>
</feature>
<organism evidence="2 3">
    <name type="scientific">Aplysia californica</name>
    <name type="common">California sea hare</name>
    <dbReference type="NCBI Taxonomy" id="6500"/>
    <lineage>
        <taxon>Eukaryota</taxon>
        <taxon>Metazoa</taxon>
        <taxon>Spiralia</taxon>
        <taxon>Lophotrochozoa</taxon>
        <taxon>Mollusca</taxon>
        <taxon>Gastropoda</taxon>
        <taxon>Heterobranchia</taxon>
        <taxon>Euthyneura</taxon>
        <taxon>Tectipleura</taxon>
        <taxon>Aplysiida</taxon>
        <taxon>Aplysioidea</taxon>
        <taxon>Aplysiidae</taxon>
        <taxon>Aplysia</taxon>
    </lineage>
</organism>
<dbReference type="GeneID" id="101852394"/>
<feature type="compositionally biased region" description="Polar residues" evidence="1">
    <location>
        <begin position="68"/>
        <end position="83"/>
    </location>
</feature>
<accession>A0ABM1VQ80</accession>
<feature type="compositionally biased region" description="Basic and acidic residues" evidence="1">
    <location>
        <begin position="632"/>
        <end position="641"/>
    </location>
</feature>
<feature type="compositionally biased region" description="Basic and acidic residues" evidence="1">
    <location>
        <begin position="731"/>
        <end position="759"/>
    </location>
</feature>
<dbReference type="RefSeq" id="XP_035824572.1">
    <property type="nucleotide sequence ID" value="XM_035968679.1"/>
</dbReference>
<proteinExistence type="predicted"/>
<keyword evidence="2" id="KW-1185">Reference proteome</keyword>
<feature type="region of interest" description="Disordered" evidence="1">
    <location>
        <begin position="60"/>
        <end position="85"/>
    </location>
</feature>
<protein>
    <submittedName>
        <fullName evidence="3">Uncharacterized protein LOC101852394</fullName>
    </submittedName>
</protein>
<feature type="compositionally biased region" description="Low complexity" evidence="1">
    <location>
        <begin position="721"/>
        <end position="730"/>
    </location>
</feature>
<feature type="compositionally biased region" description="Low complexity" evidence="1">
    <location>
        <begin position="147"/>
        <end position="157"/>
    </location>
</feature>
<dbReference type="Proteomes" id="UP000694888">
    <property type="component" value="Unplaced"/>
</dbReference>
<evidence type="ECO:0000256" key="1">
    <source>
        <dbReference type="SAM" id="MobiDB-lite"/>
    </source>
</evidence>